<dbReference type="AlphaFoldDB" id="A0A832ZAQ6"/>
<dbReference type="EMBL" id="DQUI01000022">
    <property type="protein sequence ID" value="HIP84060.1"/>
    <property type="molecule type" value="Genomic_DNA"/>
</dbReference>
<dbReference type="Proteomes" id="UP000643554">
    <property type="component" value="Unassembled WGS sequence"/>
</dbReference>
<gene>
    <name evidence="1" type="ORF">EYH15_01015</name>
</gene>
<accession>A0A832ZAQ6</accession>
<comment type="caution">
    <text evidence="1">The sequence shown here is derived from an EMBL/GenBank/DDBJ whole genome shotgun (WGS) entry which is preliminary data.</text>
</comment>
<protein>
    <submittedName>
        <fullName evidence="1">Uncharacterized protein</fullName>
    </submittedName>
</protein>
<evidence type="ECO:0000313" key="1">
    <source>
        <dbReference type="EMBL" id="HIP84060.1"/>
    </source>
</evidence>
<reference evidence="1" key="1">
    <citation type="journal article" date="2020" name="ISME J.">
        <title>Gammaproteobacteria mediating utilization of methyl-, sulfur- and petroleum organic compounds in deep ocean hydrothermal plumes.</title>
        <authorList>
            <person name="Zhou Z."/>
            <person name="Liu Y."/>
            <person name="Pan J."/>
            <person name="Cron B.R."/>
            <person name="Toner B.M."/>
            <person name="Anantharaman K."/>
            <person name="Breier J.A."/>
            <person name="Dick G.J."/>
            <person name="Li M."/>
        </authorList>
    </citation>
    <scope>NUCLEOTIDE SEQUENCE</scope>
    <source>
        <strain evidence="1">SZUA-1453</strain>
    </source>
</reference>
<evidence type="ECO:0000313" key="2">
    <source>
        <dbReference type="Proteomes" id="UP000643554"/>
    </source>
</evidence>
<sequence length="63" mass="7436">MNTIFLESEVECLSDPRPACITYLDRILSERINIVCNYYLLIKKPLNTTIFEEVILKFPLKKE</sequence>
<proteinExistence type="predicted"/>
<name>A0A832ZAQ6_9EURY</name>
<organism evidence="1 2">
    <name type="scientific">Methanothermococcus okinawensis</name>
    <dbReference type="NCBI Taxonomy" id="155863"/>
    <lineage>
        <taxon>Archaea</taxon>
        <taxon>Methanobacteriati</taxon>
        <taxon>Methanobacteriota</taxon>
        <taxon>Methanomada group</taxon>
        <taxon>Methanococci</taxon>
        <taxon>Methanococcales</taxon>
        <taxon>Methanococcaceae</taxon>
        <taxon>Methanothermococcus</taxon>
    </lineage>
</organism>